<dbReference type="RefSeq" id="WP_184536776.1">
    <property type="nucleotide sequence ID" value="NZ_JACHJW010000001.1"/>
</dbReference>
<organism evidence="2 3">
    <name type="scientific">Micromonospora polyrhachis</name>
    <dbReference type="NCBI Taxonomy" id="1282883"/>
    <lineage>
        <taxon>Bacteria</taxon>
        <taxon>Bacillati</taxon>
        <taxon>Actinomycetota</taxon>
        <taxon>Actinomycetes</taxon>
        <taxon>Micromonosporales</taxon>
        <taxon>Micromonosporaceae</taxon>
        <taxon>Micromonospora</taxon>
    </lineage>
</organism>
<comment type="caution">
    <text evidence="2">The sequence shown here is derived from an EMBL/GenBank/DDBJ whole genome shotgun (WGS) entry which is preliminary data.</text>
</comment>
<feature type="domain" description="DUF5753" evidence="1">
    <location>
        <begin position="4"/>
        <end position="50"/>
    </location>
</feature>
<evidence type="ECO:0000259" key="1">
    <source>
        <dbReference type="Pfam" id="PF19054"/>
    </source>
</evidence>
<proteinExistence type="predicted"/>
<dbReference type="AlphaFoldDB" id="A0A7W7SVI8"/>
<dbReference type="Pfam" id="PF19054">
    <property type="entry name" value="DUF5753"/>
    <property type="match status" value="1"/>
</dbReference>
<dbReference type="InterPro" id="IPR043917">
    <property type="entry name" value="DUF5753"/>
</dbReference>
<protein>
    <recommendedName>
        <fullName evidence="1">DUF5753 domain-containing protein</fullName>
    </recommendedName>
</protein>
<evidence type="ECO:0000313" key="2">
    <source>
        <dbReference type="EMBL" id="MBB4961122.1"/>
    </source>
</evidence>
<dbReference type="EMBL" id="JACHJW010000001">
    <property type="protein sequence ID" value="MBB4961122.1"/>
    <property type="molecule type" value="Genomic_DNA"/>
</dbReference>
<accession>A0A7W7SVI8</accession>
<name>A0A7W7SVI8_9ACTN</name>
<keyword evidence="3" id="KW-1185">Reference proteome</keyword>
<reference evidence="2 3" key="1">
    <citation type="submission" date="2020-08" db="EMBL/GenBank/DDBJ databases">
        <title>Sequencing the genomes of 1000 actinobacteria strains.</title>
        <authorList>
            <person name="Klenk H.-P."/>
        </authorList>
    </citation>
    <scope>NUCLEOTIDE SEQUENCE [LARGE SCALE GENOMIC DNA]</scope>
    <source>
        <strain evidence="2 3">DSM 45886</strain>
    </source>
</reference>
<gene>
    <name evidence="2" type="ORF">FHR38_004855</name>
</gene>
<evidence type="ECO:0000313" key="3">
    <source>
        <dbReference type="Proteomes" id="UP000578819"/>
    </source>
</evidence>
<sequence>MGMEPPLIYVDTFTGALHLNKATEVQAYELIWKDLESRALDEDSSTKLIIEALETLTNG</sequence>
<dbReference type="Proteomes" id="UP000578819">
    <property type="component" value="Unassembled WGS sequence"/>
</dbReference>